<dbReference type="PANTHER" id="PTHR30469:SF38">
    <property type="entry name" value="HLYD FAMILY SECRETION PROTEIN"/>
    <property type="match status" value="1"/>
</dbReference>
<dbReference type="PANTHER" id="PTHR30469">
    <property type="entry name" value="MULTIDRUG RESISTANCE PROTEIN MDTA"/>
    <property type="match status" value="1"/>
</dbReference>
<dbReference type="NCBIfam" id="TIGR01730">
    <property type="entry name" value="RND_mfp"/>
    <property type="match status" value="1"/>
</dbReference>
<keyword evidence="3" id="KW-0813">Transport</keyword>
<comment type="similarity">
    <text evidence="2">Belongs to the membrane fusion protein (MFP) (TC 8.A.1) family.</text>
</comment>
<evidence type="ECO:0000256" key="4">
    <source>
        <dbReference type="SAM" id="MobiDB-lite"/>
    </source>
</evidence>
<dbReference type="InterPro" id="IPR058636">
    <property type="entry name" value="Beta-barrel_YknX"/>
</dbReference>
<evidence type="ECO:0000256" key="3">
    <source>
        <dbReference type="ARBA" id="ARBA00022448"/>
    </source>
</evidence>
<feature type="domain" description="Multidrug resistance protein MdtA-like barrel-sandwich hybrid" evidence="5">
    <location>
        <begin position="78"/>
        <end position="216"/>
    </location>
</feature>
<dbReference type="Gene3D" id="2.40.50.100">
    <property type="match status" value="1"/>
</dbReference>
<dbReference type="InterPro" id="IPR058627">
    <property type="entry name" value="MdtA-like_C"/>
</dbReference>
<evidence type="ECO:0000256" key="1">
    <source>
        <dbReference type="ARBA" id="ARBA00004196"/>
    </source>
</evidence>
<dbReference type="Pfam" id="PF25990">
    <property type="entry name" value="Beta-barrel_YknX"/>
    <property type="match status" value="1"/>
</dbReference>
<keyword evidence="9" id="KW-1185">Reference proteome</keyword>
<accession>A0A5K1IXR0</accession>
<dbReference type="GO" id="GO:0015562">
    <property type="term" value="F:efflux transmembrane transporter activity"/>
    <property type="evidence" value="ECO:0007669"/>
    <property type="project" value="TreeGrafter"/>
</dbReference>
<dbReference type="Gene3D" id="1.10.287.470">
    <property type="entry name" value="Helix hairpin bin"/>
    <property type="match status" value="1"/>
</dbReference>
<dbReference type="RefSeq" id="WP_152076282.1">
    <property type="nucleotide sequence ID" value="NZ_CAAKNU010000018.1"/>
</dbReference>
<dbReference type="Gene3D" id="2.40.30.170">
    <property type="match status" value="1"/>
</dbReference>
<reference evidence="8 9" key="1">
    <citation type="submission" date="2019-10" db="EMBL/GenBank/DDBJ databases">
        <authorList>
            <person name="Wolf R A."/>
        </authorList>
    </citation>
    <scope>NUCLEOTIDE SEQUENCE [LARGE SCALE GENOMIC DNA]</scope>
    <source>
        <strain evidence="8">Collinsella_aerofaciens_MC2</strain>
    </source>
</reference>
<dbReference type="AlphaFoldDB" id="A0A5K1IXR0"/>
<dbReference type="Pfam" id="PF25967">
    <property type="entry name" value="RND-MFP_C"/>
    <property type="match status" value="1"/>
</dbReference>
<evidence type="ECO:0000259" key="6">
    <source>
        <dbReference type="Pfam" id="PF25967"/>
    </source>
</evidence>
<dbReference type="EMBL" id="CABWIE010000015">
    <property type="protein sequence ID" value="VWL93748.1"/>
    <property type="molecule type" value="Genomic_DNA"/>
</dbReference>
<evidence type="ECO:0000313" key="8">
    <source>
        <dbReference type="EMBL" id="VWL93748.1"/>
    </source>
</evidence>
<dbReference type="SUPFAM" id="SSF111369">
    <property type="entry name" value="HlyD-like secretion proteins"/>
    <property type="match status" value="1"/>
</dbReference>
<protein>
    <submittedName>
        <fullName evidence="8">Macrolide export protein MacA</fullName>
    </submittedName>
</protein>
<proteinExistence type="inferred from homology"/>
<sequence>MEHTIRKGGAAARGHRAARVAASLALAAAVVSASAWLSATLLFPASDASAAPDTKAARRGSLTETVTGTGKLAAASSAAVTAPVDGTVAEVKVTEGQQVSAGDVLFTIANPQLDQDVDAAQAALTSAQADQRAAAGDLKRARAAAKDGTDESAAALDQARAASEKADAQTTAAEQALEAARAKADARTVRAPAAGTVMSLAASPGTSVQAQSGTALAEIGDLTKLRVSLAVNEVDVPKVAVGQKAEVTFPAVDGLKLEGTVTDVATQATAGKESGSVVTFDVGLLVNAPDPRLKPGMSASADIAVQTLEDALVVPAGAVGTDADGNSTVEVWAPGKDGAEGRTETRKVKVLLKTDDGAAVEGDLTEGDQVVTSAAKGGE</sequence>
<feature type="region of interest" description="Disordered" evidence="4">
    <location>
        <begin position="141"/>
        <end position="174"/>
    </location>
</feature>
<name>A0A5K1IXR0_9ACTN</name>
<evidence type="ECO:0000259" key="5">
    <source>
        <dbReference type="Pfam" id="PF25917"/>
    </source>
</evidence>
<dbReference type="Pfam" id="PF25917">
    <property type="entry name" value="BSH_RND"/>
    <property type="match status" value="1"/>
</dbReference>
<evidence type="ECO:0000313" key="9">
    <source>
        <dbReference type="Proteomes" id="UP000361836"/>
    </source>
</evidence>
<gene>
    <name evidence="8" type="primary">macA_2</name>
    <name evidence="8" type="ORF">KCJAJFAP_02202</name>
</gene>
<dbReference type="Proteomes" id="UP000361836">
    <property type="component" value="Unassembled WGS sequence"/>
</dbReference>
<organism evidence="8 9">
    <name type="scientific">Collinsella aerofaciens</name>
    <dbReference type="NCBI Taxonomy" id="74426"/>
    <lineage>
        <taxon>Bacteria</taxon>
        <taxon>Bacillati</taxon>
        <taxon>Actinomycetota</taxon>
        <taxon>Coriobacteriia</taxon>
        <taxon>Coriobacteriales</taxon>
        <taxon>Coriobacteriaceae</taxon>
        <taxon>Collinsella</taxon>
    </lineage>
</organism>
<dbReference type="InterPro" id="IPR058625">
    <property type="entry name" value="MdtA-like_BSH"/>
</dbReference>
<feature type="domain" description="Multidrug resistance protein MdtA-like C-terminal permuted SH3" evidence="6">
    <location>
        <begin position="310"/>
        <end position="375"/>
    </location>
</feature>
<evidence type="ECO:0000259" key="7">
    <source>
        <dbReference type="Pfam" id="PF25990"/>
    </source>
</evidence>
<dbReference type="GO" id="GO:1990281">
    <property type="term" value="C:efflux pump complex"/>
    <property type="evidence" value="ECO:0007669"/>
    <property type="project" value="TreeGrafter"/>
</dbReference>
<evidence type="ECO:0000256" key="2">
    <source>
        <dbReference type="ARBA" id="ARBA00009477"/>
    </source>
</evidence>
<dbReference type="InterPro" id="IPR006143">
    <property type="entry name" value="RND_pump_MFP"/>
</dbReference>
<dbReference type="Gene3D" id="2.40.420.20">
    <property type="match status" value="1"/>
</dbReference>
<feature type="domain" description="YknX-like beta-barrel" evidence="7">
    <location>
        <begin position="226"/>
        <end position="303"/>
    </location>
</feature>
<comment type="subcellular location">
    <subcellularLocation>
        <location evidence="1">Cell envelope</location>
    </subcellularLocation>
</comment>